<evidence type="ECO:0000313" key="4">
    <source>
        <dbReference type="Proteomes" id="UP000241964"/>
    </source>
</evidence>
<keyword evidence="1" id="KW-0732">Signal</keyword>
<dbReference type="Proteomes" id="UP000241964">
    <property type="component" value="Unassembled WGS sequence"/>
</dbReference>
<dbReference type="AlphaFoldDB" id="A0A2P8FQ63"/>
<sequence length="145" mass="16951">MMKKLALFMAFLLFVATACDNEKVVDETKLPVNAQDYIEAHFPNARITQVVRDRDDLETSYDVILDNQVKLEFDKKGDCYSIESRRTEKLPDTVIPLKILEYVKQHYPDAFVTDWEKDRTDQEVRLSNNKELVFNLAGTFLRIDD</sequence>
<name>A0A2P8FQ63_9BACT</name>
<gene>
    <name evidence="3" type="ORF">CLV60_11564</name>
</gene>
<reference evidence="3 4" key="1">
    <citation type="submission" date="2018-03" db="EMBL/GenBank/DDBJ databases">
        <title>Genomic Encyclopedia of Archaeal and Bacterial Type Strains, Phase II (KMG-II): from individual species to whole genera.</title>
        <authorList>
            <person name="Goeker M."/>
        </authorList>
    </citation>
    <scope>NUCLEOTIDE SEQUENCE [LARGE SCALE GENOMIC DNA]</scope>
    <source>
        <strain evidence="3 4">DSM 29057</strain>
    </source>
</reference>
<dbReference type="InterPro" id="IPR021533">
    <property type="entry name" value="PepSY-like"/>
</dbReference>
<accession>A0A2P8FQ63</accession>
<dbReference type="Pfam" id="PF11396">
    <property type="entry name" value="PepSY_like"/>
    <property type="match status" value="2"/>
</dbReference>
<dbReference type="PROSITE" id="PS51257">
    <property type="entry name" value="PROKAR_LIPOPROTEIN"/>
    <property type="match status" value="1"/>
</dbReference>
<evidence type="ECO:0000313" key="3">
    <source>
        <dbReference type="EMBL" id="PSL23868.1"/>
    </source>
</evidence>
<proteinExistence type="predicted"/>
<dbReference type="RefSeq" id="WP_229211141.1">
    <property type="nucleotide sequence ID" value="NZ_PYAS01000015.1"/>
</dbReference>
<dbReference type="EMBL" id="PYAS01000015">
    <property type="protein sequence ID" value="PSL23868.1"/>
    <property type="molecule type" value="Genomic_DNA"/>
</dbReference>
<dbReference type="SUPFAM" id="SSF160574">
    <property type="entry name" value="BT0923-like"/>
    <property type="match status" value="1"/>
</dbReference>
<feature type="chain" id="PRO_5015175534" evidence="1">
    <location>
        <begin position="19"/>
        <end position="145"/>
    </location>
</feature>
<organism evidence="3 4">
    <name type="scientific">Dyadobacter jiangsuensis</name>
    <dbReference type="NCBI Taxonomy" id="1591085"/>
    <lineage>
        <taxon>Bacteria</taxon>
        <taxon>Pseudomonadati</taxon>
        <taxon>Bacteroidota</taxon>
        <taxon>Cytophagia</taxon>
        <taxon>Cytophagales</taxon>
        <taxon>Spirosomataceae</taxon>
        <taxon>Dyadobacter</taxon>
    </lineage>
</organism>
<feature type="domain" description="Putative beta-lactamase-inhibitor-like PepSY-like" evidence="2">
    <location>
        <begin position="22"/>
        <end position="56"/>
    </location>
</feature>
<comment type="caution">
    <text evidence="3">The sequence shown here is derived from an EMBL/GenBank/DDBJ whole genome shotgun (WGS) entry which is preliminary data.</text>
</comment>
<dbReference type="Gene3D" id="3.40.1420.30">
    <property type="match status" value="1"/>
</dbReference>
<keyword evidence="4" id="KW-1185">Reference proteome</keyword>
<feature type="signal peptide" evidence="1">
    <location>
        <begin position="1"/>
        <end position="18"/>
    </location>
</feature>
<evidence type="ECO:0000256" key="1">
    <source>
        <dbReference type="SAM" id="SignalP"/>
    </source>
</evidence>
<evidence type="ECO:0000259" key="2">
    <source>
        <dbReference type="Pfam" id="PF11396"/>
    </source>
</evidence>
<feature type="domain" description="Putative beta-lactamase-inhibitor-like PepSY-like" evidence="2">
    <location>
        <begin position="60"/>
        <end position="141"/>
    </location>
</feature>
<protein>
    <submittedName>
        <fullName evidence="3">Putative PepSY-like beta-lactamase-inhibitor</fullName>
    </submittedName>
</protein>